<dbReference type="Proteomes" id="UP001203036">
    <property type="component" value="Unassembled WGS sequence"/>
</dbReference>
<evidence type="ECO:0000313" key="1">
    <source>
        <dbReference type="EMBL" id="MCM2562856.1"/>
    </source>
</evidence>
<keyword evidence="2" id="KW-1185">Reference proteome</keyword>
<sequence>MAQKTGEQPGGGARMPAHQLIYGELRELILFGEIAPGEAVTIQGLCTRLDAGMTPVREAIRRLISEGALEFQGNRRVCVPYLTPARVAEIIFARQWLEARLALRAAERATADDLQDLARIDSALDRAIERGELHAYLRQNYLFHQKIYQIADAPILSEMAERLWLRFGPSLRVMIGRVGTQNQPDKHRALMDCIRTGDAEGAARAMREDMLQGMEQIRAMLERGPVT</sequence>
<comment type="caution">
    <text evidence="1">The sequence shown here is derived from an EMBL/GenBank/DDBJ whole genome shotgun (WGS) entry which is preliminary data.</text>
</comment>
<accession>A0ACC5ZX07</accession>
<evidence type="ECO:0000313" key="2">
    <source>
        <dbReference type="Proteomes" id="UP001203036"/>
    </source>
</evidence>
<dbReference type="EMBL" id="JAMQGO010000007">
    <property type="protein sequence ID" value="MCM2562856.1"/>
    <property type="molecule type" value="Genomic_DNA"/>
</dbReference>
<proteinExistence type="predicted"/>
<reference evidence="1" key="1">
    <citation type="submission" date="2022-06" db="EMBL/GenBank/DDBJ databases">
        <title>Lutimaribacter sp. EGI FJ00013, a novel bacterium isolated from a salt lake sediment enrichment.</title>
        <authorList>
            <person name="Gao L."/>
            <person name="Fang B.-Z."/>
            <person name="Li W.-J."/>
        </authorList>
    </citation>
    <scope>NUCLEOTIDE SEQUENCE</scope>
    <source>
        <strain evidence="1">EGI FJ00013</strain>
    </source>
</reference>
<organism evidence="1 2">
    <name type="scientific">Lutimaribacter degradans</name>
    <dbReference type="NCBI Taxonomy" id="2945989"/>
    <lineage>
        <taxon>Bacteria</taxon>
        <taxon>Pseudomonadati</taxon>
        <taxon>Pseudomonadota</taxon>
        <taxon>Alphaproteobacteria</taxon>
        <taxon>Rhodobacterales</taxon>
        <taxon>Roseobacteraceae</taxon>
        <taxon>Lutimaribacter</taxon>
    </lineage>
</organism>
<name>A0ACC5ZX07_9RHOB</name>
<gene>
    <name evidence="1" type="ORF">M8744_11940</name>
</gene>
<protein>
    <submittedName>
        <fullName evidence="1">GntR family transcriptional regulator</fullName>
    </submittedName>
</protein>